<protein>
    <submittedName>
        <fullName evidence="1">Uncharacterized protein</fullName>
    </submittedName>
</protein>
<evidence type="ECO:0000313" key="1">
    <source>
        <dbReference type="EMBL" id="OMJ28328.1"/>
    </source>
</evidence>
<reference evidence="2" key="1">
    <citation type="submission" date="2017-01" db="EMBL/GenBank/DDBJ databases">
        <authorList>
            <person name="Wang Y."/>
            <person name="White M."/>
            <person name="Kvist S."/>
            <person name="Moncalvo J.-M."/>
        </authorList>
    </citation>
    <scope>NUCLEOTIDE SEQUENCE [LARGE SCALE GENOMIC DNA]</scope>
    <source>
        <strain evidence="2">ID-206-W2</strain>
    </source>
</reference>
<dbReference type="AlphaFoldDB" id="A0A1R1YN53"/>
<dbReference type="Proteomes" id="UP000187429">
    <property type="component" value="Unassembled WGS sequence"/>
</dbReference>
<name>A0A1R1YN53_9FUNG</name>
<comment type="caution">
    <text evidence="1">The sequence shown here is derived from an EMBL/GenBank/DDBJ whole genome shotgun (WGS) entry which is preliminary data.</text>
</comment>
<keyword evidence="2" id="KW-1185">Reference proteome</keyword>
<proteinExistence type="predicted"/>
<evidence type="ECO:0000313" key="2">
    <source>
        <dbReference type="Proteomes" id="UP000187429"/>
    </source>
</evidence>
<sequence>MYFFPFCVSQTKKKRVTSTKEISDIVVPPDPDPELDECENENFHSFYQEFSSVFSKNLASTLPDHRKYDCPINLKTEYTPTGVRSTPSPKSN</sequence>
<dbReference type="EMBL" id="LSSM01000631">
    <property type="protein sequence ID" value="OMJ28328.1"/>
    <property type="molecule type" value="Genomic_DNA"/>
</dbReference>
<gene>
    <name evidence="1" type="ORF">AYI69_g2200</name>
</gene>
<accession>A0A1R1YN53</accession>
<organism evidence="1 2">
    <name type="scientific">Smittium culicis</name>
    <dbReference type="NCBI Taxonomy" id="133412"/>
    <lineage>
        <taxon>Eukaryota</taxon>
        <taxon>Fungi</taxon>
        <taxon>Fungi incertae sedis</taxon>
        <taxon>Zoopagomycota</taxon>
        <taxon>Kickxellomycotina</taxon>
        <taxon>Harpellomycetes</taxon>
        <taxon>Harpellales</taxon>
        <taxon>Legeriomycetaceae</taxon>
        <taxon>Smittium</taxon>
    </lineage>
</organism>